<dbReference type="AlphaFoldDB" id="A0A316E6Y4"/>
<dbReference type="Gene3D" id="3.90.550.10">
    <property type="entry name" value="Spore Coat Polysaccharide Biosynthesis Protein SpsA, Chain A"/>
    <property type="match status" value="1"/>
</dbReference>
<dbReference type="PANTHER" id="PTHR21485">
    <property type="entry name" value="HAD SUPERFAMILY MEMBERS CMAS AND KDSC"/>
    <property type="match status" value="1"/>
</dbReference>
<dbReference type="EMBL" id="QGGO01000013">
    <property type="protein sequence ID" value="PWK26171.1"/>
    <property type="molecule type" value="Genomic_DNA"/>
</dbReference>
<dbReference type="PANTHER" id="PTHR21485:SF6">
    <property type="entry name" value="N-ACYLNEURAMINATE CYTIDYLYLTRANSFERASE-RELATED"/>
    <property type="match status" value="1"/>
</dbReference>
<accession>A0A316E6Y4</accession>
<dbReference type="GO" id="GO:0008781">
    <property type="term" value="F:N-acylneuraminate cytidylyltransferase activity"/>
    <property type="evidence" value="ECO:0007669"/>
    <property type="project" value="TreeGrafter"/>
</dbReference>
<dbReference type="Proteomes" id="UP000245489">
    <property type="component" value="Unassembled WGS sequence"/>
</dbReference>
<dbReference type="OrthoDB" id="9805604at2"/>
<dbReference type="Pfam" id="PF02348">
    <property type="entry name" value="CTP_transf_3"/>
    <property type="match status" value="1"/>
</dbReference>
<dbReference type="InterPro" id="IPR003329">
    <property type="entry name" value="Cytidylyl_trans"/>
</dbReference>
<keyword evidence="2" id="KW-1185">Reference proteome</keyword>
<name>A0A316E6Y4_9BACT</name>
<sequence length="233" mass="26707">MKIADTLFVIPARGGSKGIPRKNIKPLAGKPLIHYSIDYARLFTEDENICLSTDDQEIIECANQINLAVPFVRPPEISTDTASTFAVLHHAISFFQEKGKQYKKLVLLQPTSPFREENHLAEAFELMNDEADVTVSVVQEHNNPYFNIFEENQDGFLKISKGDGSYTRRQDCPPVYAFNGSIYIFSIPSLLKANSFKDFVNVKKYVMDEKYKVDLDTMKDWNYCEYLLQLNNQ</sequence>
<comment type="caution">
    <text evidence="1">The sequence shown here is derived from an EMBL/GenBank/DDBJ whole genome shotgun (WGS) entry which is preliminary data.</text>
</comment>
<dbReference type="CDD" id="cd02513">
    <property type="entry name" value="CMP-NeuAc_Synthase"/>
    <property type="match status" value="1"/>
</dbReference>
<organism evidence="1 2">
    <name type="scientific">Arcicella aurantiaca</name>
    <dbReference type="NCBI Taxonomy" id="591202"/>
    <lineage>
        <taxon>Bacteria</taxon>
        <taxon>Pseudomonadati</taxon>
        <taxon>Bacteroidota</taxon>
        <taxon>Cytophagia</taxon>
        <taxon>Cytophagales</taxon>
        <taxon>Flectobacillaceae</taxon>
        <taxon>Arcicella</taxon>
    </lineage>
</organism>
<reference evidence="1 2" key="1">
    <citation type="submission" date="2018-05" db="EMBL/GenBank/DDBJ databases">
        <title>Genomic Encyclopedia of Archaeal and Bacterial Type Strains, Phase II (KMG-II): from individual species to whole genera.</title>
        <authorList>
            <person name="Goeker M."/>
        </authorList>
    </citation>
    <scope>NUCLEOTIDE SEQUENCE [LARGE SCALE GENOMIC DNA]</scope>
    <source>
        <strain evidence="1 2">DSM 22214</strain>
    </source>
</reference>
<dbReference type="RefSeq" id="WP_109743376.1">
    <property type="nucleotide sequence ID" value="NZ_QGGO01000013.1"/>
</dbReference>
<proteinExistence type="predicted"/>
<dbReference type="SUPFAM" id="SSF53448">
    <property type="entry name" value="Nucleotide-diphospho-sugar transferases"/>
    <property type="match status" value="1"/>
</dbReference>
<keyword evidence="1" id="KW-0548">Nucleotidyltransferase</keyword>
<keyword evidence="1" id="KW-0808">Transferase</keyword>
<dbReference type="InterPro" id="IPR050793">
    <property type="entry name" value="CMP-NeuNAc_synthase"/>
</dbReference>
<dbReference type="InterPro" id="IPR029044">
    <property type="entry name" value="Nucleotide-diphossugar_trans"/>
</dbReference>
<evidence type="ECO:0000313" key="2">
    <source>
        <dbReference type="Proteomes" id="UP000245489"/>
    </source>
</evidence>
<evidence type="ECO:0000313" key="1">
    <source>
        <dbReference type="EMBL" id="PWK26171.1"/>
    </source>
</evidence>
<protein>
    <submittedName>
        <fullName evidence="1">N-acylneuraminate cytidylyltransferase</fullName>
    </submittedName>
</protein>
<gene>
    <name evidence="1" type="ORF">LV89_02652</name>
</gene>